<evidence type="ECO:0000256" key="1">
    <source>
        <dbReference type="ARBA" id="ARBA00006096"/>
    </source>
</evidence>
<keyword evidence="2" id="KW-0378">Hydrolase</keyword>
<proteinExistence type="inferred from homology"/>
<dbReference type="Gene3D" id="3.50.80.20">
    <property type="entry name" value="D-Ala-D-Ala carboxypeptidase C, peptidase S13"/>
    <property type="match status" value="1"/>
</dbReference>
<accession>A0A126QHE8</accession>
<sequence>MYKISSFFTATLLRLFKRTILICSLLVSHFSYAEIDLAEINAHLPEGTSLGFVAKNLNRNEKIVAHQASTFMLPASTQKVLTALTAKLVLSDQFQFETSLLTNGKIKNNEMHGDLIVRFTGDPDLTSGQLYQLFTQLKKQRIQKISGDIILDTSVFSSHDRGLGWIWNDLTMCFNAPPAAVNIDNNCFYVELDANYAPGEQAKIHVPAQYPVQVFGQVYISTPKEAGYCQLDATVLDNNRYQLKGCLPRQNKPFGLSFAIQDPNAYAATIIQRHLKKLGIAFNGKIKQPYQTPKGQLLAQHLSKPLPDLIKKMMKKSDNQIADALFRTIAYQYYQRPASFPLASQAMRQILQTKAGIKFGHAIIADGSGLSRHNLLSADILLQALEYIAKHEAQLQLMDTFPIAAVDGTLTGRGSLIHEPLAKNLIAKTGALKGVYNLAGFMTNKKGEKVAFVQFINGYSTGDFEHKTKRAPLVQFESQIYNRLYEH</sequence>
<dbReference type="NCBIfam" id="NF008322">
    <property type="entry name" value="PRK11113.1"/>
    <property type="match status" value="1"/>
</dbReference>
<organism evidence="3">
    <name type="scientific">Pasteurella multocida</name>
    <dbReference type="NCBI Taxonomy" id="747"/>
    <lineage>
        <taxon>Bacteria</taxon>
        <taxon>Pseudomonadati</taxon>
        <taxon>Pseudomonadota</taxon>
        <taxon>Gammaproteobacteria</taxon>
        <taxon>Pasteurellales</taxon>
        <taxon>Pasteurellaceae</taxon>
        <taxon>Pasteurella</taxon>
    </lineage>
</organism>
<dbReference type="GO" id="GO:0004185">
    <property type="term" value="F:serine-type carboxypeptidase activity"/>
    <property type="evidence" value="ECO:0007669"/>
    <property type="project" value="InterPro"/>
</dbReference>
<gene>
    <name evidence="3" type="primary">dacB</name>
</gene>
<protein>
    <submittedName>
        <fullName evidence="3">DacB protein</fullName>
    </submittedName>
</protein>
<dbReference type="EMBL" id="KP660445">
    <property type="protein sequence ID" value="AMK08284.1"/>
    <property type="molecule type" value="Genomic_DNA"/>
</dbReference>
<dbReference type="GO" id="GO:0006508">
    <property type="term" value="P:proteolysis"/>
    <property type="evidence" value="ECO:0007669"/>
    <property type="project" value="InterPro"/>
</dbReference>
<reference evidence="3" key="1">
    <citation type="submission" date="2015-01" db="EMBL/GenBank/DDBJ databases">
        <title>Draft genome sequence of Pasteurella multocida isolated from alpaca pneumonia.</title>
        <authorList>
            <person name="Maturrano L."/>
            <person name="Hurtado R."/>
            <person name="Allasi N."/>
            <person name="Juscamayta E."/>
            <person name="Fernandez D."/>
            <person name="Maximiliano J."/>
            <person name="Rimac R."/>
            <person name="Rosadio R."/>
        </authorList>
    </citation>
    <scope>NUCLEOTIDE SEQUENCE</scope>
    <source>
        <strain evidence="3">UNMSM</strain>
    </source>
</reference>
<evidence type="ECO:0000313" key="3">
    <source>
        <dbReference type="EMBL" id="AMK08284.1"/>
    </source>
</evidence>
<dbReference type="PRINTS" id="PR00922">
    <property type="entry name" value="DADACBPTASE3"/>
</dbReference>
<dbReference type="RefSeq" id="WP_071523275.1">
    <property type="nucleotide sequence ID" value="NZ_JACDXE010000009.1"/>
</dbReference>
<dbReference type="PANTHER" id="PTHR30023:SF0">
    <property type="entry name" value="PENICILLIN-SENSITIVE CARBOXYPEPTIDASE A"/>
    <property type="match status" value="1"/>
</dbReference>
<dbReference type="Gene3D" id="3.40.710.10">
    <property type="entry name" value="DD-peptidase/beta-lactamase superfamily"/>
    <property type="match status" value="1"/>
</dbReference>
<evidence type="ECO:0000256" key="2">
    <source>
        <dbReference type="ARBA" id="ARBA00022801"/>
    </source>
</evidence>
<dbReference type="SUPFAM" id="SSF56601">
    <property type="entry name" value="beta-lactamase/transpeptidase-like"/>
    <property type="match status" value="1"/>
</dbReference>
<dbReference type="AlphaFoldDB" id="A0A126QHE8"/>
<dbReference type="InterPro" id="IPR000667">
    <property type="entry name" value="Peptidase_S13"/>
</dbReference>
<name>A0A126QHE8_PASMD</name>
<comment type="similarity">
    <text evidence="1">Belongs to the peptidase S13 family.</text>
</comment>
<dbReference type="GO" id="GO:0000270">
    <property type="term" value="P:peptidoglycan metabolic process"/>
    <property type="evidence" value="ECO:0007669"/>
    <property type="project" value="TreeGrafter"/>
</dbReference>
<dbReference type="Pfam" id="PF02113">
    <property type="entry name" value="Peptidase_S13"/>
    <property type="match status" value="1"/>
</dbReference>
<dbReference type="InterPro" id="IPR012338">
    <property type="entry name" value="Beta-lactam/transpept-like"/>
</dbReference>
<dbReference type="NCBIfam" id="TIGR00666">
    <property type="entry name" value="PBP4"/>
    <property type="match status" value="1"/>
</dbReference>
<dbReference type="PANTHER" id="PTHR30023">
    <property type="entry name" value="D-ALANYL-D-ALANINE CARBOXYPEPTIDASE"/>
    <property type="match status" value="1"/>
</dbReference>